<feature type="transmembrane region" description="Helical" evidence="5">
    <location>
        <begin position="131"/>
        <end position="153"/>
    </location>
</feature>
<dbReference type="GO" id="GO:0000139">
    <property type="term" value="C:Golgi membrane"/>
    <property type="evidence" value="ECO:0007669"/>
    <property type="project" value="TreeGrafter"/>
</dbReference>
<comment type="similarity">
    <text evidence="1">Belongs to the glycosyltransferase 34 family.</text>
</comment>
<evidence type="ECO:0000256" key="5">
    <source>
        <dbReference type="SAM" id="Phobius"/>
    </source>
</evidence>
<dbReference type="GeneID" id="36595802"/>
<keyword evidence="3 6" id="KW-0808">Transferase</keyword>
<evidence type="ECO:0000313" key="6">
    <source>
        <dbReference type="EMBL" id="PMD56576.1"/>
    </source>
</evidence>
<evidence type="ECO:0000313" key="7">
    <source>
        <dbReference type="Proteomes" id="UP000235371"/>
    </source>
</evidence>
<dbReference type="FunCoup" id="A0A2J6T0N7">
    <property type="interactions" value="130"/>
</dbReference>
<keyword evidence="5" id="KW-0812">Transmembrane</keyword>
<sequence>MSLSRSPSPRPGGGWSSPGLTNPYATVSGRSSPTKTYGVNGGPNTVTWESAKAKSNGVNGYPSFSTQGKGFIKQHMRNLSASLPRFNIGAEKSYAEKEKLGRGRWMLREGTKLAKLRILILKTSRKAKIRFLIVTAFIFMTILFYMTPLHYWWRRSKIFGGGKKFVIILAANQGGGVMEWKGPREWAIERDSVKNKKKYINRWGYDLEIVDMSTKKRYAHEWRESWEKVDTIRNCLRKYPDAEWFWWMDLNTFIMEPSYSLQSHVFNDLAKNTYRDINEYNPLNISHPFPSDHLDPEARSPVGDGKASSINLIVPQDCGGFNLGSFFIKRGAWTDRLLDVWWDPVGYEQKHMEWEHKEQDALEFLYINQPWIRPHTAFIPQRKINSFPEGACSENGNDTQIHYSEKDRDFVVNMAGCEWGRDCWGEMYNFRELSNYLNRTWWERFKEDLVALIWFKITGQKIKI</sequence>
<name>A0A2J6T0N7_9HELO</name>
<dbReference type="PANTHER" id="PTHR31306">
    <property type="entry name" value="ALPHA-1,6-MANNOSYLTRANSFERASE MNN11-RELATED"/>
    <property type="match status" value="1"/>
</dbReference>
<dbReference type="InParanoid" id="A0A2J6T0N7"/>
<dbReference type="EMBL" id="KZ613848">
    <property type="protein sequence ID" value="PMD56576.1"/>
    <property type="molecule type" value="Genomic_DNA"/>
</dbReference>
<evidence type="ECO:0000256" key="2">
    <source>
        <dbReference type="ARBA" id="ARBA00022676"/>
    </source>
</evidence>
<dbReference type="FunFam" id="3.90.550.10:FF:000117">
    <property type="entry name" value="Glycosyltransferase family 34 protein"/>
    <property type="match status" value="1"/>
</dbReference>
<keyword evidence="2" id="KW-0328">Glycosyltransferase</keyword>
<organism evidence="6 7">
    <name type="scientific">Hyaloscypha bicolor E</name>
    <dbReference type="NCBI Taxonomy" id="1095630"/>
    <lineage>
        <taxon>Eukaryota</taxon>
        <taxon>Fungi</taxon>
        <taxon>Dikarya</taxon>
        <taxon>Ascomycota</taxon>
        <taxon>Pezizomycotina</taxon>
        <taxon>Leotiomycetes</taxon>
        <taxon>Helotiales</taxon>
        <taxon>Hyaloscyphaceae</taxon>
        <taxon>Hyaloscypha</taxon>
        <taxon>Hyaloscypha bicolor</taxon>
    </lineage>
</organism>
<dbReference type="PANTHER" id="PTHR31306:SF5">
    <property type="entry name" value="ALPHA-1,6-MANNOSYLTRANSFERASE MNN10-RELATED"/>
    <property type="match status" value="1"/>
</dbReference>
<evidence type="ECO:0000256" key="1">
    <source>
        <dbReference type="ARBA" id="ARBA00005664"/>
    </source>
</evidence>
<dbReference type="AlphaFoldDB" id="A0A2J6T0N7"/>
<dbReference type="OrthoDB" id="407658at2759"/>
<dbReference type="GO" id="GO:0006487">
    <property type="term" value="P:protein N-linked glycosylation"/>
    <property type="evidence" value="ECO:0007669"/>
    <property type="project" value="TreeGrafter"/>
</dbReference>
<dbReference type="InterPro" id="IPR008630">
    <property type="entry name" value="Glyco_trans_34"/>
</dbReference>
<dbReference type="Proteomes" id="UP000235371">
    <property type="component" value="Unassembled WGS sequence"/>
</dbReference>
<gene>
    <name evidence="6" type="ORF">K444DRAFT_68838</name>
</gene>
<dbReference type="STRING" id="1095630.A0A2J6T0N7"/>
<evidence type="ECO:0000256" key="4">
    <source>
        <dbReference type="SAM" id="MobiDB-lite"/>
    </source>
</evidence>
<dbReference type="InterPro" id="IPR029044">
    <property type="entry name" value="Nucleotide-diphossugar_trans"/>
</dbReference>
<feature type="compositionally biased region" description="Polar residues" evidence="4">
    <location>
        <begin position="23"/>
        <end position="43"/>
    </location>
</feature>
<protein>
    <submittedName>
        <fullName evidence="6">Glycosyltransferase family 34 protein</fullName>
    </submittedName>
</protein>
<reference evidence="6 7" key="1">
    <citation type="submission" date="2016-04" db="EMBL/GenBank/DDBJ databases">
        <title>A degradative enzymes factory behind the ericoid mycorrhizal symbiosis.</title>
        <authorList>
            <consortium name="DOE Joint Genome Institute"/>
            <person name="Martino E."/>
            <person name="Morin E."/>
            <person name="Grelet G."/>
            <person name="Kuo A."/>
            <person name="Kohler A."/>
            <person name="Daghino S."/>
            <person name="Barry K."/>
            <person name="Choi C."/>
            <person name="Cichocki N."/>
            <person name="Clum A."/>
            <person name="Copeland A."/>
            <person name="Hainaut M."/>
            <person name="Haridas S."/>
            <person name="Labutti K."/>
            <person name="Lindquist E."/>
            <person name="Lipzen A."/>
            <person name="Khouja H.-R."/>
            <person name="Murat C."/>
            <person name="Ohm R."/>
            <person name="Olson A."/>
            <person name="Spatafora J."/>
            <person name="Veneault-Fourrey C."/>
            <person name="Henrissat B."/>
            <person name="Grigoriev I."/>
            <person name="Martin F."/>
            <person name="Perotto S."/>
        </authorList>
    </citation>
    <scope>NUCLEOTIDE SEQUENCE [LARGE SCALE GENOMIC DNA]</scope>
    <source>
        <strain evidence="6 7">E</strain>
    </source>
</reference>
<evidence type="ECO:0000256" key="3">
    <source>
        <dbReference type="ARBA" id="ARBA00022679"/>
    </source>
</evidence>
<keyword evidence="5" id="KW-0472">Membrane</keyword>
<keyword evidence="5" id="KW-1133">Transmembrane helix</keyword>
<dbReference type="Pfam" id="PF05637">
    <property type="entry name" value="Glyco_transf_34"/>
    <property type="match status" value="1"/>
</dbReference>
<dbReference type="Gene3D" id="3.90.550.10">
    <property type="entry name" value="Spore Coat Polysaccharide Biosynthesis Protein SpsA, Chain A"/>
    <property type="match status" value="1"/>
</dbReference>
<accession>A0A2J6T0N7</accession>
<proteinExistence type="inferred from homology"/>
<dbReference type="RefSeq" id="XP_024733480.1">
    <property type="nucleotide sequence ID" value="XM_024887726.1"/>
</dbReference>
<dbReference type="GO" id="GO:0016757">
    <property type="term" value="F:glycosyltransferase activity"/>
    <property type="evidence" value="ECO:0007669"/>
    <property type="project" value="UniProtKB-KW"/>
</dbReference>
<keyword evidence="7" id="KW-1185">Reference proteome</keyword>
<feature type="region of interest" description="Disordered" evidence="4">
    <location>
        <begin position="1"/>
        <end position="43"/>
    </location>
</feature>